<dbReference type="CDD" id="cd02120">
    <property type="entry name" value="PA_subtilisin_like"/>
    <property type="match status" value="1"/>
</dbReference>
<keyword evidence="2 7" id="KW-0645">Protease</keyword>
<dbReference type="Gene3D" id="3.40.50.200">
    <property type="entry name" value="Peptidase S8/S53 domain"/>
    <property type="match status" value="1"/>
</dbReference>
<dbReference type="SUPFAM" id="SSF52743">
    <property type="entry name" value="Subtilisin-like"/>
    <property type="match status" value="1"/>
</dbReference>
<dbReference type="PROSITE" id="PS00136">
    <property type="entry name" value="SUBTILASE_ASP"/>
    <property type="match status" value="1"/>
</dbReference>
<dbReference type="PROSITE" id="PS00137">
    <property type="entry name" value="SUBTILASE_HIS"/>
    <property type="match status" value="1"/>
</dbReference>
<dbReference type="InterPro" id="IPR022398">
    <property type="entry name" value="Peptidase_S8_His-AS"/>
</dbReference>
<evidence type="ECO:0000259" key="9">
    <source>
        <dbReference type="Pfam" id="PF05922"/>
    </source>
</evidence>
<evidence type="ECO:0000256" key="4">
    <source>
        <dbReference type="ARBA" id="ARBA00022801"/>
    </source>
</evidence>
<protein>
    <recommendedName>
        <fullName evidence="12">Subtilisin-like protease</fullName>
    </recommendedName>
</protein>
<dbReference type="PRINTS" id="PR00723">
    <property type="entry name" value="SUBTILISIN"/>
</dbReference>
<dbReference type="Gramene" id="HORVU.MOREX.r3.7HG0713920.1">
    <property type="protein sequence ID" value="HORVU.MOREX.r3.7HG0713920.1.CDS1"/>
    <property type="gene ID" value="HORVU.MOREX.r3.7HG0713920"/>
</dbReference>
<evidence type="ECO:0000256" key="1">
    <source>
        <dbReference type="ARBA" id="ARBA00011073"/>
    </source>
</evidence>
<proteinExistence type="inferred from homology"/>
<evidence type="ECO:0000313" key="11">
    <source>
        <dbReference type="Proteomes" id="UP000011116"/>
    </source>
</evidence>
<keyword evidence="4 7" id="KW-0378">Hydrolase</keyword>
<keyword evidence="11" id="KW-1185">Reference proteome</keyword>
<reference evidence="11" key="1">
    <citation type="journal article" date="2012" name="Nature">
        <title>A physical, genetic and functional sequence assembly of the barley genome.</title>
        <authorList>
            <consortium name="The International Barley Genome Sequencing Consortium"/>
            <person name="Mayer K.F."/>
            <person name="Waugh R."/>
            <person name="Brown J.W."/>
            <person name="Schulman A."/>
            <person name="Langridge P."/>
            <person name="Platzer M."/>
            <person name="Fincher G.B."/>
            <person name="Muehlbauer G.J."/>
            <person name="Sato K."/>
            <person name="Close T.J."/>
            <person name="Wise R.P."/>
            <person name="Stein N."/>
        </authorList>
    </citation>
    <scope>NUCLEOTIDE SEQUENCE [LARGE SCALE GENOMIC DNA]</scope>
    <source>
        <strain evidence="11">cv. Morex</strain>
    </source>
</reference>
<dbReference type="PROSITE" id="PS51892">
    <property type="entry name" value="SUBTILASE"/>
    <property type="match status" value="1"/>
</dbReference>
<dbReference type="InterPro" id="IPR036852">
    <property type="entry name" value="Peptidase_S8/S53_dom_sf"/>
</dbReference>
<feature type="active site" description="Charge relay system" evidence="6 7">
    <location>
        <position position="199"/>
    </location>
</feature>
<dbReference type="InterPro" id="IPR000209">
    <property type="entry name" value="Peptidase_S8/S53_dom"/>
</dbReference>
<dbReference type="PANTHER" id="PTHR10795">
    <property type="entry name" value="PROPROTEIN CONVERTASE SUBTILISIN/KEXIN"/>
    <property type="match status" value="1"/>
</dbReference>
<evidence type="ECO:0000256" key="3">
    <source>
        <dbReference type="ARBA" id="ARBA00022729"/>
    </source>
</evidence>
<dbReference type="GO" id="GO:0005576">
    <property type="term" value="C:extracellular region"/>
    <property type="evidence" value="ECO:0000318"/>
    <property type="project" value="GO_Central"/>
</dbReference>
<evidence type="ECO:0000256" key="6">
    <source>
        <dbReference type="PIRSR" id="PIRSR615500-1"/>
    </source>
</evidence>
<reference evidence="10" key="3">
    <citation type="submission" date="2022-01" db="UniProtKB">
        <authorList>
            <consortium name="EnsemblPlants"/>
        </authorList>
    </citation>
    <scope>IDENTIFICATION</scope>
    <source>
        <strain evidence="10">subsp. vulgare</strain>
    </source>
</reference>
<evidence type="ECO:0008006" key="12">
    <source>
        <dbReference type="Google" id="ProtNLM"/>
    </source>
</evidence>
<keyword evidence="5 7" id="KW-0720">Serine protease</keyword>
<dbReference type="SMR" id="A0A8I6YQQ1"/>
<evidence type="ECO:0000256" key="7">
    <source>
        <dbReference type="PROSITE-ProRule" id="PRU01240"/>
    </source>
</evidence>
<dbReference type="Gramene" id="HORVU.MOREX.r2.7HG0592170.1">
    <property type="protein sequence ID" value="HORVU.MOREX.r2.7HG0592170.1.CDS.1"/>
    <property type="gene ID" value="HORVU.MOREX.r2.7HG0592170"/>
</dbReference>
<feature type="domain" description="Inhibitor I9" evidence="9">
    <location>
        <begin position="25"/>
        <end position="101"/>
    </location>
</feature>
<dbReference type="GO" id="GO:0006508">
    <property type="term" value="P:proteolysis"/>
    <property type="evidence" value="ECO:0007669"/>
    <property type="project" value="UniProtKB-KW"/>
</dbReference>
<dbReference type="InterPro" id="IPR015500">
    <property type="entry name" value="Peptidase_S8_subtilisin-rel"/>
</dbReference>
<comment type="similarity">
    <text evidence="1 7">Belongs to the peptidase S8 family.</text>
</comment>
<dbReference type="InterPro" id="IPR045051">
    <property type="entry name" value="SBT"/>
</dbReference>
<dbReference type="InterPro" id="IPR010259">
    <property type="entry name" value="S8pro/Inhibitor_I9"/>
</dbReference>
<accession>A0A8I6YQQ1</accession>
<reference evidence="10" key="2">
    <citation type="submission" date="2020-10" db="EMBL/GenBank/DDBJ databases">
        <authorList>
            <person name="Scholz U."/>
            <person name="Mascher M."/>
            <person name="Fiebig A."/>
        </authorList>
    </citation>
    <scope>NUCLEOTIDE SEQUENCE [LARGE SCALE GENOMIC DNA]</scope>
    <source>
        <strain evidence="10">cv. Morex</strain>
    </source>
</reference>
<dbReference type="InterPro" id="IPR023827">
    <property type="entry name" value="Peptidase_S8_Asp-AS"/>
</dbReference>
<evidence type="ECO:0000256" key="5">
    <source>
        <dbReference type="ARBA" id="ARBA00022825"/>
    </source>
</evidence>
<dbReference type="InterPro" id="IPR037045">
    <property type="entry name" value="S8pro/Inhibitor_I9_sf"/>
</dbReference>
<feature type="active site" description="Charge relay system" evidence="6 7">
    <location>
        <position position="513"/>
    </location>
</feature>
<evidence type="ECO:0000259" key="8">
    <source>
        <dbReference type="Pfam" id="PF00082"/>
    </source>
</evidence>
<dbReference type="AlphaFoldDB" id="A0A8I6YQQ1"/>
<dbReference type="GO" id="GO:0004252">
    <property type="term" value="F:serine-type endopeptidase activity"/>
    <property type="evidence" value="ECO:0000318"/>
    <property type="project" value="GO_Central"/>
</dbReference>
<dbReference type="Proteomes" id="UP000011116">
    <property type="component" value="Chromosome 7H"/>
</dbReference>
<dbReference type="Gene3D" id="3.50.30.30">
    <property type="match status" value="1"/>
</dbReference>
<feature type="domain" description="Peptidase S8/S53" evidence="8">
    <location>
        <begin position="129"/>
        <end position="568"/>
    </location>
</feature>
<dbReference type="Pfam" id="PF05922">
    <property type="entry name" value="Inhibitor_I9"/>
    <property type="match status" value="1"/>
</dbReference>
<organism evidence="10 11">
    <name type="scientific">Hordeum vulgare subsp. vulgare</name>
    <name type="common">Domesticated barley</name>
    <dbReference type="NCBI Taxonomy" id="112509"/>
    <lineage>
        <taxon>Eukaryota</taxon>
        <taxon>Viridiplantae</taxon>
        <taxon>Streptophyta</taxon>
        <taxon>Embryophyta</taxon>
        <taxon>Tracheophyta</taxon>
        <taxon>Spermatophyta</taxon>
        <taxon>Magnoliopsida</taxon>
        <taxon>Liliopsida</taxon>
        <taxon>Poales</taxon>
        <taxon>Poaceae</taxon>
        <taxon>BOP clade</taxon>
        <taxon>Pooideae</taxon>
        <taxon>Triticodae</taxon>
        <taxon>Triticeae</taxon>
        <taxon>Hordeinae</taxon>
        <taxon>Hordeum</taxon>
    </lineage>
</organism>
<dbReference type="EnsemblPlants" id="HORVU.MOREX.r3.7HG0713920.1">
    <property type="protein sequence ID" value="HORVU.MOREX.r3.7HG0713920.1.CDS1"/>
    <property type="gene ID" value="HORVU.MOREX.r3.7HG0713920"/>
</dbReference>
<feature type="active site" description="Charge relay system" evidence="6 7">
    <location>
        <position position="138"/>
    </location>
</feature>
<name>A0A8I6YQQ1_HORVV</name>
<evidence type="ECO:0000256" key="2">
    <source>
        <dbReference type="ARBA" id="ARBA00022670"/>
    </source>
</evidence>
<keyword evidence="3" id="KW-0732">Signal</keyword>
<dbReference type="Gene3D" id="3.30.70.80">
    <property type="entry name" value="Peptidase S8 propeptide/proteinase inhibitor I9"/>
    <property type="match status" value="1"/>
</dbReference>
<dbReference type="Pfam" id="PF00082">
    <property type="entry name" value="Peptidase_S8"/>
    <property type="match status" value="1"/>
</dbReference>
<evidence type="ECO:0000313" key="10">
    <source>
        <dbReference type="EnsemblPlants" id="HORVU.MOREX.r3.7HG0713920.1.CDS1"/>
    </source>
</evidence>
<sequence length="583" mass="60131">MVMTHSPRAATMPKPKNTIASSSHTYIVQANHLAKPPQFDTLDRWYASMVMTHSPRAATNSSSRIMYTYDTVMHGFAVGLTRDEARALTRIHGVLAVHQERVSLTQTTWSPTFLGLGPASGAWPQSGFGDGVIIGFVDSGISPAHPSFNDAGLGPVRPSWRRKCATDGTISCNRKVVGAASFVYGADGRLLSPVDTDGHGTHVASTAAGSDVPGASFEGFAKGMTTGVAPKARVAVNRACDVGCPDSALVAAIDAATRDAVDVLCVALGKEGTARPLHDDVVAIALFRAELRGIVVVVPGGNSGPRPSTVSNVAPWVTTVGAATVDRVFPAKLNLGNGLVLIGQSLYSVRADGRRSVALVKSNCSEPEDLTPDKVMGGIVVCRELSGELVAAARASRAGAAGLVAVDGLERFASAVPSLPFSLPGVVLAYTEAKMLEAYMASTAYPTASLTFACDTATGDSRAPIVAGFSSRGPAQEVEGIVKPDLVAPAVNILAAWPALPDGKDFKTMSGTSVASAHVAGVAALIKHQHADWTPAMVRSAMMTSTRTTDNDSNDILDSGVDVSQGNGTAATPLVAGAGLVNP</sequence>